<evidence type="ECO:0000313" key="3">
    <source>
        <dbReference type="EMBL" id="CAI8619018.1"/>
    </source>
</evidence>
<keyword evidence="2" id="KW-1133">Transmembrane helix</keyword>
<dbReference type="PANTHER" id="PTHR35322:SF2">
    <property type="entry name" value="PROTEIN CPR-5"/>
    <property type="match status" value="1"/>
</dbReference>
<dbReference type="GO" id="GO:0010150">
    <property type="term" value="P:leaf senescence"/>
    <property type="evidence" value="ECO:0007669"/>
    <property type="project" value="InterPro"/>
</dbReference>
<feature type="compositionally biased region" description="Low complexity" evidence="1">
    <location>
        <begin position="25"/>
        <end position="35"/>
    </location>
</feature>
<proteinExistence type="predicted"/>
<keyword evidence="2" id="KW-0472">Membrane</keyword>
<name>A0AAV1BBL4_VICFA</name>
<gene>
    <name evidence="3" type="ORF">VFH_VI151000</name>
</gene>
<evidence type="ECO:0000256" key="2">
    <source>
        <dbReference type="SAM" id="Phobius"/>
    </source>
</evidence>
<feature type="transmembrane region" description="Helical" evidence="2">
    <location>
        <begin position="474"/>
        <end position="496"/>
    </location>
</feature>
<sequence>MDVPSTSSSSNNRLTKRRKNKPMVSSHETTSSHTSPNLKRFACKRRVGRVHIRRKRTDLASIGFPLGMAFAAVIAEVLYKTNAAFYTDSVSPTHISLICTSAIKESLASVFGDKLDDLARNFGQSFACTLSTLGSIYESSIGDEGNSLNTMKMEFPTGRLTREKGDCSSDSVIADDDKTERVLSEEIKDRTNNCEEVEENFQMDSITHHDITLHRQPNQLVSAAEKSVMEESRANDLKALELALTMKKLKLKETQLVLNSDLNHLERSKLTMGMSKASFRVEKFKNQLEDLRHSELIKNCIDCLIAGLLAMSSSLTYGAYVYSYERIAESTASCTRSNKESKSWWTPKSMFSFNSKLHVLWCQVQVMSRMAFGVLMIFAIAYLLIMRSTAVSETMPVTFILLLLGVACGYFGKVCIDTLGGSGSLWLLYWEILCMVHFLSIVFTPTLFKILHGPVAASQQTKQNIILPYWFRRFWFYATLLVFLPLFCGLMPFAGVSQWKDHFLLKVSVFDKLE</sequence>
<dbReference type="PANTHER" id="PTHR35322">
    <property type="entry name" value="PROTEIN CPR-5"/>
    <property type="match status" value="1"/>
</dbReference>
<evidence type="ECO:0008006" key="5">
    <source>
        <dbReference type="Google" id="ProtNLM"/>
    </source>
</evidence>
<dbReference type="GO" id="GO:0006952">
    <property type="term" value="P:defense response"/>
    <property type="evidence" value="ECO:0007669"/>
    <property type="project" value="InterPro"/>
</dbReference>
<accession>A0AAV1BBL4</accession>
<feature type="transmembrane region" description="Helical" evidence="2">
    <location>
        <begin position="397"/>
        <end position="416"/>
    </location>
</feature>
<organism evidence="3 4">
    <name type="scientific">Vicia faba</name>
    <name type="common">Broad bean</name>
    <name type="synonym">Faba vulgaris</name>
    <dbReference type="NCBI Taxonomy" id="3906"/>
    <lineage>
        <taxon>Eukaryota</taxon>
        <taxon>Viridiplantae</taxon>
        <taxon>Streptophyta</taxon>
        <taxon>Embryophyta</taxon>
        <taxon>Tracheophyta</taxon>
        <taxon>Spermatophyta</taxon>
        <taxon>Magnoliopsida</taxon>
        <taxon>eudicotyledons</taxon>
        <taxon>Gunneridae</taxon>
        <taxon>Pentapetalae</taxon>
        <taxon>rosids</taxon>
        <taxon>fabids</taxon>
        <taxon>Fabales</taxon>
        <taxon>Fabaceae</taxon>
        <taxon>Papilionoideae</taxon>
        <taxon>50 kb inversion clade</taxon>
        <taxon>NPAAA clade</taxon>
        <taxon>Hologalegina</taxon>
        <taxon>IRL clade</taxon>
        <taxon>Fabeae</taxon>
        <taxon>Vicia</taxon>
    </lineage>
</organism>
<feature type="compositionally biased region" description="Polar residues" evidence="1">
    <location>
        <begin position="1"/>
        <end position="13"/>
    </location>
</feature>
<keyword evidence="2" id="KW-0812">Transmembrane</keyword>
<dbReference type="GO" id="GO:0010090">
    <property type="term" value="P:trichome morphogenesis"/>
    <property type="evidence" value="ECO:0007669"/>
    <property type="project" value="InterPro"/>
</dbReference>
<reference evidence="3 4" key="1">
    <citation type="submission" date="2023-01" db="EMBL/GenBank/DDBJ databases">
        <authorList>
            <person name="Kreplak J."/>
        </authorList>
    </citation>
    <scope>NUCLEOTIDE SEQUENCE [LARGE SCALE GENOMIC DNA]</scope>
</reference>
<evidence type="ECO:0000256" key="1">
    <source>
        <dbReference type="SAM" id="MobiDB-lite"/>
    </source>
</evidence>
<dbReference type="AlphaFoldDB" id="A0AAV1BBL4"/>
<evidence type="ECO:0000313" key="4">
    <source>
        <dbReference type="Proteomes" id="UP001157006"/>
    </source>
</evidence>
<feature type="region of interest" description="Disordered" evidence="1">
    <location>
        <begin position="1"/>
        <end position="38"/>
    </location>
</feature>
<keyword evidence="4" id="KW-1185">Reference proteome</keyword>
<protein>
    <recommendedName>
        <fullName evidence="5">Protein CPR-5</fullName>
    </recommendedName>
</protein>
<feature type="transmembrane region" description="Helical" evidence="2">
    <location>
        <begin position="366"/>
        <end position="385"/>
    </location>
</feature>
<dbReference type="InterPro" id="IPR044708">
    <property type="entry name" value="CPR5"/>
</dbReference>
<feature type="transmembrane region" description="Helical" evidence="2">
    <location>
        <begin position="59"/>
        <end position="79"/>
    </location>
</feature>
<dbReference type="EMBL" id="OX451741">
    <property type="protein sequence ID" value="CAI8619018.1"/>
    <property type="molecule type" value="Genomic_DNA"/>
</dbReference>
<dbReference type="Proteomes" id="UP001157006">
    <property type="component" value="Chromosome 6"/>
</dbReference>
<feature type="transmembrane region" description="Helical" evidence="2">
    <location>
        <begin position="428"/>
        <end position="448"/>
    </location>
</feature>